<accession>A0A2I1M607</accession>
<reference evidence="1 2" key="1">
    <citation type="submission" date="2017-12" db="EMBL/GenBank/DDBJ databases">
        <title>Phylogenetic diversity of female urinary microbiome.</title>
        <authorList>
            <person name="Thomas-White K."/>
            <person name="Wolfe A.J."/>
        </authorList>
    </citation>
    <scope>NUCLEOTIDE SEQUENCE [LARGE SCALE GENOMIC DNA]</scope>
    <source>
        <strain evidence="1 2">UMB0064</strain>
    </source>
</reference>
<sequence length="98" mass="11175">MKPDCAEQPLVTHLQPTNPAKNRRTIKFHCADKKANLAGLQFADLIARPIGNKYLRPNSMDRSYQILKPKIRRGLREKMRGFMRSKSIRNKEEAVGGG</sequence>
<organism evidence="1 2">
    <name type="scientific">Alloscardovia omnicolens</name>
    <dbReference type="NCBI Taxonomy" id="419015"/>
    <lineage>
        <taxon>Bacteria</taxon>
        <taxon>Bacillati</taxon>
        <taxon>Actinomycetota</taxon>
        <taxon>Actinomycetes</taxon>
        <taxon>Bifidobacteriales</taxon>
        <taxon>Bifidobacteriaceae</taxon>
        <taxon>Alloscardovia</taxon>
    </lineage>
</organism>
<protein>
    <submittedName>
        <fullName evidence="1">DUF3800 domain-containing protein</fullName>
    </submittedName>
</protein>
<name>A0A2I1M607_9BIFI</name>
<dbReference type="EMBL" id="PKGU01000002">
    <property type="protein sequence ID" value="PKZ15539.1"/>
    <property type="molecule type" value="Genomic_DNA"/>
</dbReference>
<dbReference type="Proteomes" id="UP000242263">
    <property type="component" value="Unassembled WGS sequence"/>
</dbReference>
<evidence type="ECO:0000313" key="2">
    <source>
        <dbReference type="Proteomes" id="UP000242263"/>
    </source>
</evidence>
<evidence type="ECO:0000313" key="1">
    <source>
        <dbReference type="EMBL" id="PKZ15539.1"/>
    </source>
</evidence>
<comment type="caution">
    <text evidence="1">The sequence shown here is derived from an EMBL/GenBank/DDBJ whole genome shotgun (WGS) entry which is preliminary data.</text>
</comment>
<proteinExistence type="predicted"/>
<gene>
    <name evidence="1" type="ORF">CYJ32_04010</name>
</gene>
<dbReference type="AlphaFoldDB" id="A0A2I1M607"/>